<feature type="compositionally biased region" description="Low complexity" evidence="1">
    <location>
        <begin position="201"/>
        <end position="217"/>
    </location>
</feature>
<feature type="compositionally biased region" description="Acidic residues" evidence="1">
    <location>
        <begin position="155"/>
        <end position="165"/>
    </location>
</feature>
<evidence type="ECO:0000313" key="2">
    <source>
        <dbReference type="EMBL" id="EJK46235.1"/>
    </source>
</evidence>
<feature type="compositionally biased region" description="Basic residues" evidence="1">
    <location>
        <begin position="326"/>
        <end position="336"/>
    </location>
</feature>
<dbReference type="EMBL" id="AGNL01047881">
    <property type="protein sequence ID" value="EJK46235.1"/>
    <property type="molecule type" value="Genomic_DNA"/>
</dbReference>
<feature type="compositionally biased region" description="Basic and acidic residues" evidence="1">
    <location>
        <begin position="268"/>
        <end position="290"/>
    </location>
</feature>
<organism evidence="2 3">
    <name type="scientific">Thalassiosira oceanica</name>
    <name type="common">Marine diatom</name>
    <dbReference type="NCBI Taxonomy" id="159749"/>
    <lineage>
        <taxon>Eukaryota</taxon>
        <taxon>Sar</taxon>
        <taxon>Stramenopiles</taxon>
        <taxon>Ochrophyta</taxon>
        <taxon>Bacillariophyta</taxon>
        <taxon>Coscinodiscophyceae</taxon>
        <taxon>Thalassiosirophycidae</taxon>
        <taxon>Thalassiosirales</taxon>
        <taxon>Thalassiosiraceae</taxon>
        <taxon>Thalassiosira</taxon>
    </lineage>
</organism>
<reference evidence="2 3" key="1">
    <citation type="journal article" date="2012" name="Genome Biol.">
        <title>Genome and low-iron response of an oceanic diatom adapted to chronic iron limitation.</title>
        <authorList>
            <person name="Lommer M."/>
            <person name="Specht M."/>
            <person name="Roy A.S."/>
            <person name="Kraemer L."/>
            <person name="Andreson R."/>
            <person name="Gutowska M.A."/>
            <person name="Wolf J."/>
            <person name="Bergner S.V."/>
            <person name="Schilhabel M.B."/>
            <person name="Klostermeier U.C."/>
            <person name="Beiko R.G."/>
            <person name="Rosenstiel P."/>
            <person name="Hippler M."/>
            <person name="Laroche J."/>
        </authorList>
    </citation>
    <scope>NUCLEOTIDE SEQUENCE [LARGE SCALE GENOMIC DNA]</scope>
    <source>
        <strain evidence="2 3">CCMP1005</strain>
    </source>
</reference>
<feature type="compositionally biased region" description="Low complexity" evidence="1">
    <location>
        <begin position="233"/>
        <end position="245"/>
    </location>
</feature>
<feature type="compositionally biased region" description="Basic residues" evidence="1">
    <location>
        <begin position="170"/>
        <end position="181"/>
    </location>
</feature>
<name>K0R2E6_THAOC</name>
<feature type="compositionally biased region" description="Low complexity" evidence="1">
    <location>
        <begin position="34"/>
        <end position="51"/>
    </location>
</feature>
<feature type="compositionally biased region" description="Low complexity" evidence="1">
    <location>
        <begin position="182"/>
        <end position="192"/>
    </location>
</feature>
<feature type="compositionally biased region" description="Basic residues" evidence="1">
    <location>
        <begin position="299"/>
        <end position="309"/>
    </location>
</feature>
<dbReference type="AlphaFoldDB" id="K0R2E6"/>
<feature type="compositionally biased region" description="Basic and acidic residues" evidence="1">
    <location>
        <begin position="54"/>
        <end position="68"/>
    </location>
</feature>
<comment type="caution">
    <text evidence="2">The sequence shown here is derived from an EMBL/GenBank/DDBJ whole genome shotgun (WGS) entry which is preliminary data.</text>
</comment>
<feature type="region of interest" description="Disordered" evidence="1">
    <location>
        <begin position="1"/>
        <end position="349"/>
    </location>
</feature>
<feature type="compositionally biased region" description="Basic and acidic residues" evidence="1">
    <location>
        <begin position="86"/>
        <end position="96"/>
    </location>
</feature>
<keyword evidence="3" id="KW-1185">Reference proteome</keyword>
<sequence>ANAQAPAAVPPPAAAAGAGAPQPPQPDVDDGSIAEARASAAPDAVPSAAAAGRQSDDSTKDEEMKMEVEEPAAVMPEVNRKLSARLKNEVDKRWDETEADGEATRYGCKQHDRVARSNLTHGSSSDSDGGVIDWKSRAAKRRRIGRHKRAFIELDSSDSSEDEDDTKPPPAKRPHLGKKPRSSSASNTTSNTPRECGGTRSSAASSYAAAASYAASSWPPLGEVRGRTPVAPPLYAAAASARSAPWDGDTDDEYGGDHHLSARKNRRLQFDGRGDVDDRKPSPDVDDRKPSPKRNGSPKNRRPHKRRSDHAKVSRRKYDEDTVRKYSTKLRRRHAKARGEAPRRSTGFSSMIQRDVNTMQRAALANTRTICSSRGIDILHANTPMTR</sequence>
<gene>
    <name evidence="2" type="ORF">THAOC_35112</name>
</gene>
<feature type="non-terminal residue" evidence="2">
    <location>
        <position position="1"/>
    </location>
</feature>
<evidence type="ECO:0000256" key="1">
    <source>
        <dbReference type="SAM" id="MobiDB-lite"/>
    </source>
</evidence>
<feature type="compositionally biased region" description="Basic residues" evidence="1">
    <location>
        <begin position="137"/>
        <end position="149"/>
    </location>
</feature>
<feature type="compositionally biased region" description="Basic and acidic residues" evidence="1">
    <location>
        <begin position="310"/>
        <end position="324"/>
    </location>
</feature>
<evidence type="ECO:0000313" key="3">
    <source>
        <dbReference type="Proteomes" id="UP000266841"/>
    </source>
</evidence>
<accession>K0R2E6</accession>
<protein>
    <submittedName>
        <fullName evidence="2">Uncharacterized protein</fullName>
    </submittedName>
</protein>
<dbReference type="Proteomes" id="UP000266841">
    <property type="component" value="Unassembled WGS sequence"/>
</dbReference>
<proteinExistence type="predicted"/>